<keyword evidence="3" id="KW-0963">Cytoplasm</keyword>
<evidence type="ECO:0000256" key="4">
    <source>
        <dbReference type="ARBA" id="ARBA00023212"/>
    </source>
</evidence>
<dbReference type="GO" id="GO:0097546">
    <property type="term" value="C:ciliary base"/>
    <property type="evidence" value="ECO:0007669"/>
    <property type="project" value="TreeGrafter"/>
</dbReference>
<evidence type="ECO:0000256" key="1">
    <source>
        <dbReference type="ARBA" id="ARBA00004138"/>
    </source>
</evidence>
<keyword evidence="8" id="KW-1185">Reference proteome</keyword>
<evidence type="ECO:0000256" key="3">
    <source>
        <dbReference type="ARBA" id="ARBA00022490"/>
    </source>
</evidence>
<evidence type="ECO:0000256" key="6">
    <source>
        <dbReference type="ARBA" id="ARBA00034777"/>
    </source>
</evidence>
<dbReference type="OrthoDB" id="446290at2759"/>
<comment type="caution">
    <text evidence="7">The sequence shown here is derived from an EMBL/GenBank/DDBJ whole genome shotgun (WGS) entry which is preliminary data.</text>
</comment>
<evidence type="ECO:0000313" key="8">
    <source>
        <dbReference type="Proteomes" id="UP000078046"/>
    </source>
</evidence>
<keyword evidence="5" id="KW-0966">Cell projection</keyword>
<keyword evidence="4" id="KW-0206">Cytoskeleton</keyword>
<comment type="similarity">
    <text evidence="6">Belongs to the CFAP144 family.</text>
</comment>
<dbReference type="PANTHER" id="PTHR33865">
    <property type="entry name" value="PROTEIN FAM183B"/>
    <property type="match status" value="1"/>
</dbReference>
<dbReference type="InterPro" id="IPR029214">
    <property type="entry name" value="CFAP144"/>
</dbReference>
<dbReference type="Pfam" id="PF14886">
    <property type="entry name" value="FAM183"/>
    <property type="match status" value="1"/>
</dbReference>
<accession>A0A177B7F3</accession>
<dbReference type="AlphaFoldDB" id="A0A177B7F3"/>
<evidence type="ECO:0000313" key="7">
    <source>
        <dbReference type="EMBL" id="OAF70050.1"/>
    </source>
</evidence>
<sequence length="150" mass="17710">MSNNKSDLVAQNAIICETIKKENKHHRLYTTYNINPLSNHLLLYNSICAHKSFYYLGNIGITAKPNILPDASYKEDDKYLNMLCRASLEPIKKYTRPQTEAQEIGWIPHLLENANNKKGDVRFHHVKKKTEITKYMEEYWKMREQRINLI</sequence>
<organism evidence="7 8">
    <name type="scientific">Intoshia linei</name>
    <dbReference type="NCBI Taxonomy" id="1819745"/>
    <lineage>
        <taxon>Eukaryota</taxon>
        <taxon>Metazoa</taxon>
        <taxon>Spiralia</taxon>
        <taxon>Lophotrochozoa</taxon>
        <taxon>Mesozoa</taxon>
        <taxon>Orthonectida</taxon>
        <taxon>Rhopaluridae</taxon>
        <taxon>Intoshia</taxon>
    </lineage>
</organism>
<dbReference type="GO" id="GO:0005856">
    <property type="term" value="C:cytoskeleton"/>
    <property type="evidence" value="ECO:0007669"/>
    <property type="project" value="UniProtKB-SubCell"/>
</dbReference>
<evidence type="ECO:0000256" key="2">
    <source>
        <dbReference type="ARBA" id="ARBA00004245"/>
    </source>
</evidence>
<dbReference type="Proteomes" id="UP000078046">
    <property type="component" value="Unassembled WGS sequence"/>
</dbReference>
<name>A0A177B7F3_9BILA</name>
<protein>
    <submittedName>
        <fullName evidence="7">Uncharacterized protein</fullName>
    </submittedName>
</protein>
<evidence type="ECO:0000256" key="5">
    <source>
        <dbReference type="ARBA" id="ARBA00023273"/>
    </source>
</evidence>
<gene>
    <name evidence="7" type="ORF">A3Q56_02187</name>
</gene>
<reference evidence="7 8" key="1">
    <citation type="submission" date="2016-04" db="EMBL/GenBank/DDBJ databases">
        <title>The genome of Intoshia linei affirms orthonectids as highly simplified spiralians.</title>
        <authorList>
            <person name="Mikhailov K.V."/>
            <person name="Slusarev G.S."/>
            <person name="Nikitin M.A."/>
            <person name="Logacheva M.D."/>
            <person name="Penin A."/>
            <person name="Aleoshin V."/>
            <person name="Panchin Y.V."/>
        </authorList>
    </citation>
    <scope>NUCLEOTIDE SEQUENCE [LARGE SCALE GENOMIC DNA]</scope>
    <source>
        <strain evidence="7">Intl2013</strain>
        <tissue evidence="7">Whole animal</tissue>
    </source>
</reference>
<proteinExistence type="inferred from homology"/>
<comment type="subcellular location">
    <subcellularLocation>
        <location evidence="1">Cell projection</location>
        <location evidence="1">Cilium</location>
    </subcellularLocation>
    <subcellularLocation>
        <location evidence="2">Cytoplasm</location>
        <location evidence="2">Cytoskeleton</location>
    </subcellularLocation>
</comment>
<dbReference type="EMBL" id="LWCA01000193">
    <property type="protein sequence ID" value="OAF70050.1"/>
    <property type="molecule type" value="Genomic_DNA"/>
</dbReference>
<dbReference type="PANTHER" id="PTHR33865:SF3">
    <property type="entry name" value="PROTEIN FAM183B"/>
    <property type="match status" value="1"/>
</dbReference>